<name>A0A3S4ZUW6_9PLAT</name>
<reference evidence="2" key="1">
    <citation type="submission" date="2018-11" db="EMBL/GenBank/DDBJ databases">
        <authorList>
            <consortium name="Pathogen Informatics"/>
        </authorList>
    </citation>
    <scope>NUCLEOTIDE SEQUENCE</scope>
</reference>
<evidence type="ECO:0000256" key="1">
    <source>
        <dbReference type="SAM" id="MobiDB-lite"/>
    </source>
</evidence>
<sequence length="251" mass="27322">MNDDGDEHFRFHVTTAWLKRVDARELQHAPWIDSPDASDYSEPADVYTGPTRDSRQTMSASMATADANRHQNDLRAGSLADTMGRRELNGRTLMPLPQARETEVNELFMSIEQWLGPDACQEETVEVAALDDFSSSQSLGPVVSIGSGASSASAVAVSAGSAAATGSERRLGPFLAAMEPNDEGNGLGQTEASGNRVRYFINRLRLTGPISLRRHAGKYVVLTMSEENLRTMQYAVLYVDVESGELDNPIL</sequence>
<dbReference type="OrthoDB" id="6084240at2759"/>
<evidence type="ECO:0000313" key="2">
    <source>
        <dbReference type="EMBL" id="VEL12621.1"/>
    </source>
</evidence>
<proteinExistence type="predicted"/>
<dbReference type="AlphaFoldDB" id="A0A3S4ZUW6"/>
<protein>
    <submittedName>
        <fullName evidence="2">Uncharacterized protein</fullName>
    </submittedName>
</protein>
<dbReference type="Proteomes" id="UP000784294">
    <property type="component" value="Unassembled WGS sequence"/>
</dbReference>
<accession>A0A3S4ZUW6</accession>
<feature type="region of interest" description="Disordered" evidence="1">
    <location>
        <begin position="34"/>
        <end position="88"/>
    </location>
</feature>
<organism evidence="2 3">
    <name type="scientific">Protopolystoma xenopodis</name>
    <dbReference type="NCBI Taxonomy" id="117903"/>
    <lineage>
        <taxon>Eukaryota</taxon>
        <taxon>Metazoa</taxon>
        <taxon>Spiralia</taxon>
        <taxon>Lophotrochozoa</taxon>
        <taxon>Platyhelminthes</taxon>
        <taxon>Monogenea</taxon>
        <taxon>Polyopisthocotylea</taxon>
        <taxon>Polystomatidea</taxon>
        <taxon>Polystomatidae</taxon>
        <taxon>Protopolystoma</taxon>
    </lineage>
</organism>
<gene>
    <name evidence="2" type="ORF">PXEA_LOCUS6061</name>
</gene>
<keyword evidence="3" id="KW-1185">Reference proteome</keyword>
<evidence type="ECO:0000313" key="3">
    <source>
        <dbReference type="Proteomes" id="UP000784294"/>
    </source>
</evidence>
<comment type="caution">
    <text evidence="2">The sequence shown here is derived from an EMBL/GenBank/DDBJ whole genome shotgun (WGS) entry which is preliminary data.</text>
</comment>
<dbReference type="EMBL" id="CAAALY010015313">
    <property type="protein sequence ID" value="VEL12621.1"/>
    <property type="molecule type" value="Genomic_DNA"/>
</dbReference>